<comment type="caution">
    <text evidence="8">The sequence shown here is derived from an EMBL/GenBank/DDBJ whole genome shotgun (WGS) entry which is preliminary data.</text>
</comment>
<keyword evidence="3 8" id="KW-0808">Transferase</keyword>
<evidence type="ECO:0000256" key="6">
    <source>
        <dbReference type="ARBA" id="ARBA00023136"/>
    </source>
</evidence>
<dbReference type="GO" id="GO:0016757">
    <property type="term" value="F:glycosyltransferase activity"/>
    <property type="evidence" value="ECO:0007669"/>
    <property type="project" value="UniProtKB-KW"/>
</dbReference>
<keyword evidence="2 8" id="KW-0328">Glycosyltransferase</keyword>
<dbReference type="EC" id="2.4.-.-" evidence="8"/>
<dbReference type="GO" id="GO:0005886">
    <property type="term" value="C:plasma membrane"/>
    <property type="evidence" value="ECO:0007669"/>
    <property type="project" value="TreeGrafter"/>
</dbReference>
<comment type="subcellular location">
    <subcellularLocation>
        <location evidence="1">Membrane</location>
        <topology evidence="1">Multi-pass membrane protein</topology>
    </subcellularLocation>
</comment>
<accession>A0A645EQL8</accession>
<evidence type="ECO:0000256" key="4">
    <source>
        <dbReference type="ARBA" id="ARBA00022692"/>
    </source>
</evidence>
<dbReference type="EMBL" id="VSSQ01048776">
    <property type="protein sequence ID" value="MPN02823.1"/>
    <property type="molecule type" value="Genomic_DNA"/>
</dbReference>
<evidence type="ECO:0000313" key="8">
    <source>
        <dbReference type="EMBL" id="MPN02823.1"/>
    </source>
</evidence>
<evidence type="ECO:0000256" key="5">
    <source>
        <dbReference type="ARBA" id="ARBA00022989"/>
    </source>
</evidence>
<organism evidence="8">
    <name type="scientific">bioreactor metagenome</name>
    <dbReference type="NCBI Taxonomy" id="1076179"/>
    <lineage>
        <taxon>unclassified sequences</taxon>
        <taxon>metagenomes</taxon>
        <taxon>ecological metagenomes</taxon>
    </lineage>
</organism>
<dbReference type="PANTHER" id="PTHR48090:SF1">
    <property type="entry name" value="PROPHAGE BACTOPRENOL GLUCOSYL TRANSFERASE HOMOLOG"/>
    <property type="match status" value="1"/>
</dbReference>
<evidence type="ECO:0000256" key="3">
    <source>
        <dbReference type="ARBA" id="ARBA00022679"/>
    </source>
</evidence>
<evidence type="ECO:0000256" key="1">
    <source>
        <dbReference type="ARBA" id="ARBA00004141"/>
    </source>
</evidence>
<dbReference type="AlphaFoldDB" id="A0A645EQL8"/>
<sequence length="175" mass="20116">MFYRILNLVSPYNFEANASDFFVISERIAKILRDNYRERVRFLRGFIQILGFKRTILKFTAPQRKEGKSKYSFSKLLSLSVTAVATLSKLPLKIGIYLGFISGIFSVLLAVYSIIMKIIEQPVSGYTTIVVFLGIMFSIQFIILGIIGEYIGFLFDEQKKRPIYIVDKLNNITDK</sequence>
<dbReference type="InterPro" id="IPR050256">
    <property type="entry name" value="Glycosyltransferase_2"/>
</dbReference>
<feature type="transmembrane region" description="Helical" evidence="7">
    <location>
        <begin position="125"/>
        <end position="151"/>
    </location>
</feature>
<reference evidence="8" key="1">
    <citation type="submission" date="2019-08" db="EMBL/GenBank/DDBJ databases">
        <authorList>
            <person name="Kucharzyk K."/>
            <person name="Murdoch R.W."/>
            <person name="Higgins S."/>
            <person name="Loffler F."/>
        </authorList>
    </citation>
    <scope>NUCLEOTIDE SEQUENCE</scope>
</reference>
<evidence type="ECO:0000256" key="7">
    <source>
        <dbReference type="SAM" id="Phobius"/>
    </source>
</evidence>
<name>A0A645EQL8_9ZZZZ</name>
<dbReference type="PANTHER" id="PTHR48090">
    <property type="entry name" value="UNDECAPRENYL-PHOSPHATE 4-DEOXY-4-FORMAMIDO-L-ARABINOSE TRANSFERASE-RELATED"/>
    <property type="match status" value="1"/>
</dbReference>
<keyword evidence="6 7" id="KW-0472">Membrane</keyword>
<gene>
    <name evidence="8" type="ORF">SDC9_150041</name>
</gene>
<proteinExistence type="predicted"/>
<evidence type="ECO:0000256" key="2">
    <source>
        <dbReference type="ARBA" id="ARBA00022676"/>
    </source>
</evidence>
<protein>
    <submittedName>
        <fullName evidence="8">Putative glycosyltransferase</fullName>
        <ecNumber evidence="8">2.4.-.-</ecNumber>
    </submittedName>
</protein>
<keyword evidence="5 7" id="KW-1133">Transmembrane helix</keyword>
<keyword evidence="4 7" id="KW-0812">Transmembrane</keyword>
<feature type="transmembrane region" description="Helical" evidence="7">
    <location>
        <begin position="96"/>
        <end position="119"/>
    </location>
</feature>